<protein>
    <submittedName>
        <fullName evidence="1">Uncharacterized protein</fullName>
    </submittedName>
</protein>
<sequence length="191" mass="21132">MIDRLFEFAVEARHVATELGAIKLANTGKRTPFERTDKQPPAIVADKQTQRAHKLGAYFEEFSGESWGNNYTVSGNRVVEHGAIVSALAAQLQTSGTLQKSQAIDLAIVGEHYVDLYEVKTSANTTNIYTGLGQLILHGEAIADELRFPVRRYLVLPELPPERHAPHIAGKAEIKVITYQKLDTGYQFDGI</sequence>
<dbReference type="EMBL" id="CP146072">
    <property type="protein sequence ID" value="WWR37941.1"/>
    <property type="molecule type" value="Genomic_DNA"/>
</dbReference>
<accession>A0ABZ2H5F4</accession>
<dbReference type="GeneID" id="89546353"/>
<gene>
    <name evidence="1" type="ORF">V6B39_00435</name>
</gene>
<dbReference type="Proteomes" id="UP001369248">
    <property type="component" value="Chromosome"/>
</dbReference>
<name>A0ABZ2H5F4_9PSED</name>
<dbReference type="RefSeq" id="WP_338660363.1">
    <property type="nucleotide sequence ID" value="NZ_CP146072.1"/>
</dbReference>
<keyword evidence="2" id="KW-1185">Reference proteome</keyword>
<proteinExistence type="predicted"/>
<organism evidence="1 2">
    <name type="scientific">Pseudomonas bubulae</name>
    <dbReference type="NCBI Taxonomy" id="2316085"/>
    <lineage>
        <taxon>Bacteria</taxon>
        <taxon>Pseudomonadati</taxon>
        <taxon>Pseudomonadota</taxon>
        <taxon>Gammaproteobacteria</taxon>
        <taxon>Pseudomonadales</taxon>
        <taxon>Pseudomonadaceae</taxon>
        <taxon>Pseudomonas</taxon>
    </lineage>
</organism>
<evidence type="ECO:0000313" key="2">
    <source>
        <dbReference type="Proteomes" id="UP001369248"/>
    </source>
</evidence>
<evidence type="ECO:0000313" key="1">
    <source>
        <dbReference type="EMBL" id="WWR37941.1"/>
    </source>
</evidence>
<reference evidence="2" key="1">
    <citation type="submission" date="2024-02" db="EMBL/GenBank/DDBJ databases">
        <title>Exploring bacterial hosts of class 1 integrons in salad vegetable microbiomes with epicPCR.</title>
        <authorList>
            <person name="Qi Q."/>
            <person name="Ghaly T.M."/>
            <person name="Gillings M.R."/>
            <person name="Tetu S.G."/>
        </authorList>
    </citation>
    <scope>NUCLEOTIDE SEQUENCE [LARGE SCALE GENOMIC DNA]</scope>
    <source>
        <strain evidence="2">S2-2023-2</strain>
    </source>
</reference>